<dbReference type="EMBL" id="GBXM01048767">
    <property type="protein sequence ID" value="JAH59810.1"/>
    <property type="molecule type" value="Transcribed_RNA"/>
</dbReference>
<proteinExistence type="predicted"/>
<accession>A0A0E9U3S9</accession>
<protein>
    <submittedName>
        <fullName evidence="1">Uncharacterized protein</fullName>
    </submittedName>
</protein>
<dbReference type="AlphaFoldDB" id="A0A0E9U3S9"/>
<name>A0A0E9U3S9_ANGAN</name>
<reference evidence="1" key="2">
    <citation type="journal article" date="2015" name="Fish Shellfish Immunol.">
        <title>Early steps in the European eel (Anguilla anguilla)-Vibrio vulnificus interaction in the gills: Role of the RtxA13 toxin.</title>
        <authorList>
            <person name="Callol A."/>
            <person name="Pajuelo D."/>
            <person name="Ebbesson L."/>
            <person name="Teles M."/>
            <person name="MacKenzie S."/>
            <person name="Amaro C."/>
        </authorList>
    </citation>
    <scope>NUCLEOTIDE SEQUENCE</scope>
</reference>
<organism evidence="1">
    <name type="scientific">Anguilla anguilla</name>
    <name type="common">European freshwater eel</name>
    <name type="synonym">Muraena anguilla</name>
    <dbReference type="NCBI Taxonomy" id="7936"/>
    <lineage>
        <taxon>Eukaryota</taxon>
        <taxon>Metazoa</taxon>
        <taxon>Chordata</taxon>
        <taxon>Craniata</taxon>
        <taxon>Vertebrata</taxon>
        <taxon>Euteleostomi</taxon>
        <taxon>Actinopterygii</taxon>
        <taxon>Neopterygii</taxon>
        <taxon>Teleostei</taxon>
        <taxon>Anguilliformes</taxon>
        <taxon>Anguillidae</taxon>
        <taxon>Anguilla</taxon>
    </lineage>
</organism>
<reference evidence="1" key="1">
    <citation type="submission" date="2014-11" db="EMBL/GenBank/DDBJ databases">
        <authorList>
            <person name="Amaro Gonzalez C."/>
        </authorList>
    </citation>
    <scope>NUCLEOTIDE SEQUENCE</scope>
</reference>
<sequence>MRACSQWNLGFRLAAARSARLIVQSREFGQPSKWFGIQAQPLHLLLKFF</sequence>
<evidence type="ECO:0000313" key="1">
    <source>
        <dbReference type="EMBL" id="JAH59810.1"/>
    </source>
</evidence>